<comment type="catalytic activity">
    <reaction evidence="1">
        <text>ATP + H2O = ADP + phosphate + H(+)</text>
        <dbReference type="Rhea" id="RHEA:13065"/>
        <dbReference type="ChEBI" id="CHEBI:15377"/>
        <dbReference type="ChEBI" id="CHEBI:15378"/>
        <dbReference type="ChEBI" id="CHEBI:30616"/>
        <dbReference type="ChEBI" id="CHEBI:43474"/>
        <dbReference type="ChEBI" id="CHEBI:456216"/>
        <dbReference type="EC" id="5.6.2.3"/>
    </reaction>
</comment>
<sequence length="1060" mass="120175">MHRRKKKATDETAGVKLPTKRRRKEINNSLPIIGNPHIPQVGLTHRNGDHPNVFVDITNTQNTIQREARNQRANILRQKRKFAGPNVSNDQLTQPSLLPKLSVELPQQRGHVEATIPTQSSILTNGSGFIPRKKLKVTRNKNLSSGFAAHNTSQSSQMSNQVSQISSKGNSLEDNFVVRSHEPDNATACILSDFTEPIQANRSKAIRQRSTSQPSIIDQQDSDSSDSCDAYWDCSSNEGGDEIAPSDESDDDVEYNKKKFACMEHVSKYSAEVFGGLVIPQTREDNMVVSPVITEAEYKDDGDLTNECPICGALFWYNERIGKKRKTKNPIFTMCCMRGKIKLPLLKEPPPFLIDLLTKDDAISKHFRDNIRPLNMMFFFTSLGGKIDNSINRGNGPKIFRLHGENYHLIGSMKPDANETAKFSQLYIHDTENEVENRLCALSGNGERTKIRADLVQSIMEMLRECNVHVKTFRNAMDRFNSEDECEDLSLVLINSREKDGRIYNLPTSSEVAALVVGDFQNNMDKRDIILEKKSGKLKRINELHPCYLPLQYPLIFPYGEDGFRLVAANDGNSNLPIEGNRIIIPSSFTGGPQYMHQMYLDAMSICKYYGFPDLFITFTSNPKWPELTRYFRKYNLRSEDRPELCCRLLKIKLDSLMENLTKKHVLGKTVSAEGCNLSSENLEPEINEIKKNFVASLSSPRLVWESTKDLLSEDILFLERKKRRNPGLIMSEEQILNATLILIENIMHSKNSTLEKTMPKPIDNSYSLLDNQLLQNELNYSHYDLRERHDEWFGQMTDEQRSVKTFLWNILSAAVRSRGEVVLNVAYSGIAALLLHGGRTAHSRFSLPINPDEFSTRKIQPGSDQAELIYKSSLTIWDEAPMMSKHCFEALDRTICDIMKTTDDTPFGGKVVVFGGDFRQILPVIPRGNRADIVMAALNSSYLWKYCKVLQLTKNMRLLSELGKSVADDIKTFLKWILDVGDGKINEPNNGETIINIPKNLLITECGDPIEAIVSETYGNTFKDSKDPIFFFQERAILCPTNEEVDVVNNYMLDRLTGT</sequence>
<feature type="compositionally biased region" description="Low complexity" evidence="2">
    <location>
        <begin position="153"/>
        <end position="167"/>
    </location>
</feature>
<dbReference type="GO" id="GO:0043139">
    <property type="term" value="F:5'-3' DNA helicase activity"/>
    <property type="evidence" value="ECO:0007669"/>
    <property type="project" value="UniProtKB-EC"/>
</dbReference>
<dbReference type="AlphaFoldDB" id="A0A3P6DVF2"/>
<dbReference type="EC" id="5.6.2.3" evidence="1"/>
<dbReference type="Gene3D" id="3.40.50.300">
    <property type="entry name" value="P-loop containing nucleotide triphosphate hydrolases"/>
    <property type="match status" value="1"/>
</dbReference>
<dbReference type="PANTHER" id="PTHR45786:SF66">
    <property type="entry name" value="HOOK MOTIF PROTEIN, PUTATIVE-RELATED"/>
    <property type="match status" value="1"/>
</dbReference>
<feature type="compositionally biased region" description="Low complexity" evidence="2">
    <location>
        <begin position="210"/>
        <end position="219"/>
    </location>
</feature>
<comment type="similarity">
    <text evidence="1">Belongs to the helicase family.</text>
</comment>
<dbReference type="PANTHER" id="PTHR45786">
    <property type="entry name" value="DNA BINDING PROTEIN-LIKE"/>
    <property type="match status" value="1"/>
</dbReference>
<keyword evidence="1" id="KW-0547">Nucleotide-binding</keyword>
<dbReference type="InterPro" id="IPR010285">
    <property type="entry name" value="DNA_helicase_pif1-like_DEAD"/>
</dbReference>
<evidence type="ECO:0000259" key="4">
    <source>
        <dbReference type="Pfam" id="PF14214"/>
    </source>
</evidence>
<evidence type="ECO:0000313" key="5">
    <source>
        <dbReference type="EMBL" id="VDD35653.1"/>
    </source>
</evidence>
<dbReference type="GO" id="GO:0000723">
    <property type="term" value="P:telomere maintenance"/>
    <property type="evidence" value="ECO:0007669"/>
    <property type="project" value="InterPro"/>
</dbReference>
<feature type="region of interest" description="Disordered" evidence="2">
    <location>
        <begin position="202"/>
        <end position="231"/>
    </location>
</feature>
<feature type="domain" description="Helitron helicase-like" evidence="4">
    <location>
        <begin position="579"/>
        <end position="671"/>
    </location>
</feature>
<evidence type="ECO:0000259" key="3">
    <source>
        <dbReference type="Pfam" id="PF05970"/>
    </source>
</evidence>
<dbReference type="GO" id="GO:0016887">
    <property type="term" value="F:ATP hydrolysis activity"/>
    <property type="evidence" value="ECO:0007669"/>
    <property type="project" value="RHEA"/>
</dbReference>
<keyword evidence="1" id="KW-0233">DNA recombination</keyword>
<dbReference type="InterPro" id="IPR025476">
    <property type="entry name" value="Helitron_helicase-like"/>
</dbReference>
<keyword evidence="1" id="KW-0067">ATP-binding</keyword>
<keyword evidence="1" id="KW-0378">Hydrolase</keyword>
<dbReference type="GO" id="GO:0005524">
    <property type="term" value="F:ATP binding"/>
    <property type="evidence" value="ECO:0007669"/>
    <property type="project" value="UniProtKB-KW"/>
</dbReference>
<dbReference type="Pfam" id="PF14214">
    <property type="entry name" value="Helitron_like_N"/>
    <property type="match status" value="1"/>
</dbReference>
<keyword evidence="1" id="KW-0227">DNA damage</keyword>
<keyword evidence="1" id="KW-0347">Helicase</keyword>
<dbReference type="InterPro" id="IPR027417">
    <property type="entry name" value="P-loop_NTPase"/>
</dbReference>
<evidence type="ECO:0000256" key="2">
    <source>
        <dbReference type="SAM" id="MobiDB-lite"/>
    </source>
</evidence>
<protein>
    <recommendedName>
        <fullName evidence="1">ATP-dependent DNA helicase</fullName>
        <ecNumber evidence="1">5.6.2.3</ecNumber>
    </recommendedName>
</protein>
<dbReference type="EMBL" id="LR031876">
    <property type="protein sequence ID" value="VDD35653.1"/>
    <property type="molecule type" value="Genomic_DNA"/>
</dbReference>
<name>A0A3P6DVF2_BRAOL</name>
<gene>
    <name evidence="5" type="ORF">BOLC7T41213H</name>
</gene>
<comment type="cofactor">
    <cofactor evidence="1">
        <name>Mg(2+)</name>
        <dbReference type="ChEBI" id="CHEBI:18420"/>
    </cofactor>
</comment>
<evidence type="ECO:0000256" key="1">
    <source>
        <dbReference type="RuleBase" id="RU363044"/>
    </source>
</evidence>
<keyword evidence="1" id="KW-0234">DNA repair</keyword>
<dbReference type="Pfam" id="PF05970">
    <property type="entry name" value="PIF1"/>
    <property type="match status" value="1"/>
</dbReference>
<dbReference type="GO" id="GO:0006281">
    <property type="term" value="P:DNA repair"/>
    <property type="evidence" value="ECO:0007669"/>
    <property type="project" value="UniProtKB-KW"/>
</dbReference>
<accession>A0A3P6DVF2</accession>
<dbReference type="GO" id="GO:0006310">
    <property type="term" value="P:DNA recombination"/>
    <property type="evidence" value="ECO:0007669"/>
    <property type="project" value="UniProtKB-KW"/>
</dbReference>
<proteinExistence type="inferred from homology"/>
<organism evidence="5">
    <name type="scientific">Brassica oleracea</name>
    <name type="common">Wild cabbage</name>
    <dbReference type="NCBI Taxonomy" id="3712"/>
    <lineage>
        <taxon>Eukaryota</taxon>
        <taxon>Viridiplantae</taxon>
        <taxon>Streptophyta</taxon>
        <taxon>Embryophyta</taxon>
        <taxon>Tracheophyta</taxon>
        <taxon>Spermatophyta</taxon>
        <taxon>Magnoliopsida</taxon>
        <taxon>eudicotyledons</taxon>
        <taxon>Gunneridae</taxon>
        <taxon>Pentapetalae</taxon>
        <taxon>rosids</taxon>
        <taxon>malvids</taxon>
        <taxon>Brassicales</taxon>
        <taxon>Brassicaceae</taxon>
        <taxon>Brassiceae</taxon>
        <taxon>Brassica</taxon>
    </lineage>
</organism>
<dbReference type="SUPFAM" id="SSF52540">
    <property type="entry name" value="P-loop containing nucleoside triphosphate hydrolases"/>
    <property type="match status" value="2"/>
</dbReference>
<feature type="domain" description="DNA helicase Pif1-like DEAD-box helicase" evidence="3">
    <location>
        <begin position="805"/>
        <end position="991"/>
    </location>
</feature>
<feature type="region of interest" description="Disordered" evidence="2">
    <location>
        <begin position="146"/>
        <end position="168"/>
    </location>
</feature>
<reference evidence="5" key="1">
    <citation type="submission" date="2018-11" db="EMBL/GenBank/DDBJ databases">
        <authorList>
            <consortium name="Genoscope - CEA"/>
            <person name="William W."/>
        </authorList>
    </citation>
    <scope>NUCLEOTIDE SEQUENCE</scope>
</reference>